<sequence>MEVTSASNITAPSGVPLPLDAGSIFVLAVTLIVFCGPLLFLFPPFPPRKSDALEETHNKLGIHPAKSNLNDYAKLEDVHSQANKSVGKIKSLFVYPIKSCKGIEVARAKVIPTGLEFDRLFTFAQLKSPFPVSVDDSDGEKAKQHTWEFITQRQFPLLATVEVELWQPDLGKMKGFRDLSAGSSDEVYLLIRFPWREGGWRGVWESFAAKCLHGWRATPTIEVVLPVAFPDKNEITRKGYEFERVRVWGEETVALNMGNELPEELRRYLGVSNKLALFRVDPDALRGVGKNAPGEAEAGYRPVVGFADSYPVHIMNLASVRDLESKVTKDKDLKELSPRRFRANIFVSGLPAYDEDDWKIIKLRSEGSKQSDEATFHVSCRTTRCKLPNVDQDTGVRHRVEPDKTLRAQRAIDEGAPKTGCLGMQMIPLFETAGSQHFYLEVGMTTEVQERGEHLYKR</sequence>
<dbReference type="PANTHER" id="PTHR14237:SF23">
    <property type="entry name" value="MOSC DOMAIN PROTEIN (AFU_ORTHOLOGUE AFUA_7G05900)"/>
    <property type="match status" value="1"/>
</dbReference>
<dbReference type="PROSITE" id="PS51340">
    <property type="entry name" value="MOSC"/>
    <property type="match status" value="1"/>
</dbReference>
<dbReference type="InterPro" id="IPR011037">
    <property type="entry name" value="Pyrv_Knase-like_insert_dom_sf"/>
</dbReference>
<protein>
    <recommendedName>
        <fullName evidence="2">MOSC domain-containing protein</fullName>
    </recommendedName>
</protein>
<dbReference type="PANTHER" id="PTHR14237">
    <property type="entry name" value="MOLYBDOPTERIN COFACTOR SULFURASE MOSC"/>
    <property type="match status" value="1"/>
</dbReference>
<dbReference type="Pfam" id="PF03473">
    <property type="entry name" value="MOSC"/>
    <property type="match status" value="1"/>
</dbReference>
<organism evidence="3 4">
    <name type="scientific">Gnomoniopsis smithogilvyi</name>
    <dbReference type="NCBI Taxonomy" id="1191159"/>
    <lineage>
        <taxon>Eukaryota</taxon>
        <taxon>Fungi</taxon>
        <taxon>Dikarya</taxon>
        <taxon>Ascomycota</taxon>
        <taxon>Pezizomycotina</taxon>
        <taxon>Sordariomycetes</taxon>
        <taxon>Sordariomycetidae</taxon>
        <taxon>Diaporthales</taxon>
        <taxon>Gnomoniaceae</taxon>
        <taxon>Gnomoniopsis</taxon>
    </lineage>
</organism>
<dbReference type="SUPFAM" id="SSF141673">
    <property type="entry name" value="MOSC N-terminal domain-like"/>
    <property type="match status" value="1"/>
</dbReference>
<evidence type="ECO:0000313" key="4">
    <source>
        <dbReference type="Proteomes" id="UP001140453"/>
    </source>
</evidence>
<dbReference type="GO" id="GO:0030151">
    <property type="term" value="F:molybdenum ion binding"/>
    <property type="evidence" value="ECO:0007669"/>
    <property type="project" value="InterPro"/>
</dbReference>
<dbReference type="Pfam" id="PF03476">
    <property type="entry name" value="MOSC_N"/>
    <property type="match status" value="1"/>
</dbReference>
<dbReference type="InterPro" id="IPR005302">
    <property type="entry name" value="MoCF_Sase_C"/>
</dbReference>
<gene>
    <name evidence="3" type="ORF">N0V93_007739</name>
</gene>
<proteinExistence type="predicted"/>
<feature type="domain" description="MOSC" evidence="2">
    <location>
        <begin position="263"/>
        <end position="449"/>
    </location>
</feature>
<comment type="caution">
    <text evidence="3">The sequence shown here is derived from an EMBL/GenBank/DDBJ whole genome shotgun (WGS) entry which is preliminary data.</text>
</comment>
<dbReference type="InterPro" id="IPR005303">
    <property type="entry name" value="MOCOS_middle"/>
</dbReference>
<accession>A0A9W9CT38</accession>
<dbReference type="SUPFAM" id="SSF50800">
    <property type="entry name" value="PK beta-barrel domain-like"/>
    <property type="match status" value="1"/>
</dbReference>
<name>A0A9W9CT38_9PEZI</name>
<keyword evidence="4" id="KW-1185">Reference proteome</keyword>
<evidence type="ECO:0000259" key="2">
    <source>
        <dbReference type="PROSITE" id="PS51340"/>
    </source>
</evidence>
<keyword evidence="1" id="KW-0812">Transmembrane</keyword>
<dbReference type="Proteomes" id="UP001140453">
    <property type="component" value="Unassembled WGS sequence"/>
</dbReference>
<feature type="transmembrane region" description="Helical" evidence="1">
    <location>
        <begin position="21"/>
        <end position="42"/>
    </location>
</feature>
<reference evidence="3" key="1">
    <citation type="submission" date="2022-10" db="EMBL/GenBank/DDBJ databases">
        <title>Tapping the CABI collections for fungal endophytes: first genome assemblies for Collariella, Neodidymelliopsis, Ascochyta clinopodiicola, Didymella pomorum, Didymosphaeria variabile, Neocosmospora piperis and Neocucurbitaria cava.</title>
        <authorList>
            <person name="Hill R."/>
        </authorList>
    </citation>
    <scope>NUCLEOTIDE SEQUENCE</scope>
    <source>
        <strain evidence="3">IMI 355082</strain>
    </source>
</reference>
<keyword evidence="1" id="KW-1133">Transmembrane helix</keyword>
<keyword evidence="1" id="KW-0472">Membrane</keyword>
<dbReference type="EMBL" id="JAPEVB010000005">
    <property type="protein sequence ID" value="KAJ4387150.1"/>
    <property type="molecule type" value="Genomic_DNA"/>
</dbReference>
<dbReference type="GO" id="GO:0003824">
    <property type="term" value="F:catalytic activity"/>
    <property type="evidence" value="ECO:0007669"/>
    <property type="project" value="InterPro"/>
</dbReference>
<dbReference type="GO" id="GO:0030170">
    <property type="term" value="F:pyridoxal phosphate binding"/>
    <property type="evidence" value="ECO:0007669"/>
    <property type="project" value="InterPro"/>
</dbReference>
<evidence type="ECO:0000256" key="1">
    <source>
        <dbReference type="SAM" id="Phobius"/>
    </source>
</evidence>
<dbReference type="AlphaFoldDB" id="A0A9W9CT38"/>
<evidence type="ECO:0000313" key="3">
    <source>
        <dbReference type="EMBL" id="KAJ4387150.1"/>
    </source>
</evidence>
<dbReference type="OrthoDB" id="17255at2759"/>